<dbReference type="KEGG" id="nai:NECAME_04176"/>
<accession>W2SWF3</accession>
<evidence type="ECO:0000313" key="7">
    <source>
        <dbReference type="EMBL" id="ETN73955.1"/>
    </source>
</evidence>
<dbReference type="GO" id="GO:0046872">
    <property type="term" value="F:metal ion binding"/>
    <property type="evidence" value="ECO:0007669"/>
    <property type="project" value="UniProtKB-KW"/>
</dbReference>
<name>W2SWF3_NECAM</name>
<dbReference type="PROSITE" id="PS00478">
    <property type="entry name" value="LIM_DOMAIN_1"/>
    <property type="match status" value="1"/>
</dbReference>
<keyword evidence="3 5" id="KW-0862">Zinc</keyword>
<dbReference type="Proteomes" id="UP000053676">
    <property type="component" value="Unassembled WGS sequence"/>
</dbReference>
<feature type="domain" description="LIM zinc-binding" evidence="6">
    <location>
        <begin position="21"/>
        <end position="83"/>
    </location>
</feature>
<evidence type="ECO:0000256" key="3">
    <source>
        <dbReference type="ARBA" id="ARBA00022833"/>
    </source>
</evidence>
<organism evidence="7 8">
    <name type="scientific">Necator americanus</name>
    <name type="common">Human hookworm</name>
    <dbReference type="NCBI Taxonomy" id="51031"/>
    <lineage>
        <taxon>Eukaryota</taxon>
        <taxon>Metazoa</taxon>
        <taxon>Ecdysozoa</taxon>
        <taxon>Nematoda</taxon>
        <taxon>Chromadorea</taxon>
        <taxon>Rhabditida</taxon>
        <taxon>Rhabditina</taxon>
        <taxon>Rhabditomorpha</taxon>
        <taxon>Strongyloidea</taxon>
        <taxon>Ancylostomatidae</taxon>
        <taxon>Bunostominae</taxon>
        <taxon>Necator</taxon>
    </lineage>
</organism>
<dbReference type="GO" id="GO:0001725">
    <property type="term" value="C:stress fiber"/>
    <property type="evidence" value="ECO:0007669"/>
    <property type="project" value="TreeGrafter"/>
</dbReference>
<dbReference type="OMA" id="TECKAMG"/>
<evidence type="ECO:0000256" key="5">
    <source>
        <dbReference type="PROSITE-ProRule" id="PRU00125"/>
    </source>
</evidence>
<dbReference type="SUPFAM" id="SSF57716">
    <property type="entry name" value="Glucocorticoid receptor-like (DNA-binding domain)"/>
    <property type="match status" value="1"/>
</dbReference>
<dbReference type="GO" id="GO:0098609">
    <property type="term" value="P:cell-cell adhesion"/>
    <property type="evidence" value="ECO:0007669"/>
    <property type="project" value="TreeGrafter"/>
</dbReference>
<keyword evidence="1 5" id="KW-0479">Metal-binding</keyword>
<keyword evidence="8" id="KW-1185">Reference proteome</keyword>
<dbReference type="STRING" id="51031.W2SWF3"/>
<dbReference type="SMART" id="SM00132">
    <property type="entry name" value="LIM"/>
    <property type="match status" value="1"/>
</dbReference>
<gene>
    <name evidence="7" type="ORF">NECAME_04176</name>
</gene>
<evidence type="ECO:0000256" key="4">
    <source>
        <dbReference type="ARBA" id="ARBA00023038"/>
    </source>
</evidence>
<dbReference type="AlphaFoldDB" id="W2SWF3"/>
<dbReference type="PANTHER" id="PTHR24207:SF2">
    <property type="entry name" value="ZYX102 PROTEIN"/>
    <property type="match status" value="1"/>
</dbReference>
<dbReference type="Gene3D" id="2.10.110.10">
    <property type="entry name" value="Cysteine Rich Protein"/>
    <property type="match status" value="1"/>
</dbReference>
<keyword evidence="2" id="KW-0677">Repeat</keyword>
<protein>
    <submittedName>
        <fullName evidence="7">LIM domain protein</fullName>
    </submittedName>
</protein>
<reference evidence="8" key="1">
    <citation type="journal article" date="2014" name="Nat. Genet.">
        <title>Genome of the human hookworm Necator americanus.</title>
        <authorList>
            <person name="Tang Y.T."/>
            <person name="Gao X."/>
            <person name="Rosa B.A."/>
            <person name="Abubucker S."/>
            <person name="Hallsworth-Pepin K."/>
            <person name="Martin J."/>
            <person name="Tyagi R."/>
            <person name="Heizer E."/>
            <person name="Zhang X."/>
            <person name="Bhonagiri-Palsikar V."/>
            <person name="Minx P."/>
            <person name="Warren W.C."/>
            <person name="Wang Q."/>
            <person name="Zhan B."/>
            <person name="Hotez P.J."/>
            <person name="Sternberg P.W."/>
            <person name="Dougall A."/>
            <person name="Gaze S.T."/>
            <person name="Mulvenna J."/>
            <person name="Sotillo J."/>
            <person name="Ranganathan S."/>
            <person name="Rabelo E.M."/>
            <person name="Wilson R.K."/>
            <person name="Felgner P.L."/>
            <person name="Bethony J."/>
            <person name="Hawdon J.M."/>
            <person name="Gasser R.B."/>
            <person name="Loukas A."/>
            <person name="Mitreva M."/>
        </authorList>
    </citation>
    <scope>NUCLEOTIDE SEQUENCE [LARGE SCALE GENOMIC DNA]</scope>
</reference>
<evidence type="ECO:0000256" key="1">
    <source>
        <dbReference type="ARBA" id="ARBA00022723"/>
    </source>
</evidence>
<evidence type="ECO:0000256" key="2">
    <source>
        <dbReference type="ARBA" id="ARBA00022737"/>
    </source>
</evidence>
<sequence>MKIQKSLKKKEFDFFLLQPNGTCAACNSNITQETTECKAMGKIFHVNCFKCKKCGIKLASFSSYYRVDDYPLCESCYQVSDYIKR</sequence>
<dbReference type="PANTHER" id="PTHR24207">
    <property type="entry name" value="ZYX102 PROTEIN"/>
    <property type="match status" value="1"/>
</dbReference>
<evidence type="ECO:0000313" key="8">
    <source>
        <dbReference type="Proteomes" id="UP000053676"/>
    </source>
</evidence>
<evidence type="ECO:0000259" key="6">
    <source>
        <dbReference type="PROSITE" id="PS50023"/>
    </source>
</evidence>
<dbReference type="InterPro" id="IPR001781">
    <property type="entry name" value="Znf_LIM"/>
</dbReference>
<dbReference type="GO" id="GO:0005925">
    <property type="term" value="C:focal adhesion"/>
    <property type="evidence" value="ECO:0007669"/>
    <property type="project" value="TreeGrafter"/>
</dbReference>
<dbReference type="PROSITE" id="PS50023">
    <property type="entry name" value="LIM_DOMAIN_2"/>
    <property type="match status" value="1"/>
</dbReference>
<proteinExistence type="predicted"/>
<dbReference type="Pfam" id="PF00412">
    <property type="entry name" value="LIM"/>
    <property type="match status" value="1"/>
</dbReference>
<dbReference type="EMBL" id="KI660398">
    <property type="protein sequence ID" value="ETN73955.1"/>
    <property type="molecule type" value="Genomic_DNA"/>
</dbReference>
<dbReference type="OrthoDB" id="5854861at2759"/>
<keyword evidence="4 5" id="KW-0440">LIM domain</keyword>